<dbReference type="Gene3D" id="3.40.50.2300">
    <property type="match status" value="1"/>
</dbReference>
<keyword evidence="4" id="KW-1185">Reference proteome</keyword>
<protein>
    <submittedName>
        <fullName evidence="3">Response regulator</fullName>
    </submittedName>
</protein>
<dbReference type="Pfam" id="PF00072">
    <property type="entry name" value="Response_reg"/>
    <property type="match status" value="1"/>
</dbReference>
<dbReference type="AlphaFoldDB" id="A0A3G2L5K5"/>
<feature type="domain" description="Response regulatory" evidence="2">
    <location>
        <begin position="6"/>
        <end position="127"/>
    </location>
</feature>
<sequence length="148" mass="16442">MNAKQRIILVDDDPDDRELFAEAFDALKLQAELLLCEDGSDFLKKLDRLDQSVSTLIFLDLNMPVISGIEVLKKLRNSLGLDKIFVAIYSTSTSEADIENAYMNGAHGYISKPSSFGKLTALLGKTLKIATSNSFKPLPKDRFLLNND</sequence>
<dbReference type="GO" id="GO:0000160">
    <property type="term" value="P:phosphorelay signal transduction system"/>
    <property type="evidence" value="ECO:0007669"/>
    <property type="project" value="InterPro"/>
</dbReference>
<keyword evidence="1" id="KW-0597">Phosphoprotein</keyword>
<dbReference type="Proteomes" id="UP000276309">
    <property type="component" value="Chromosome"/>
</dbReference>
<dbReference type="SUPFAM" id="SSF52172">
    <property type="entry name" value="CheY-like"/>
    <property type="match status" value="1"/>
</dbReference>
<evidence type="ECO:0000259" key="2">
    <source>
        <dbReference type="PROSITE" id="PS50110"/>
    </source>
</evidence>
<dbReference type="SMART" id="SM00448">
    <property type="entry name" value="REC"/>
    <property type="match status" value="1"/>
</dbReference>
<evidence type="ECO:0000313" key="3">
    <source>
        <dbReference type="EMBL" id="AYN67557.1"/>
    </source>
</evidence>
<dbReference type="EMBL" id="CP032050">
    <property type="protein sequence ID" value="AYN67557.1"/>
    <property type="molecule type" value="Genomic_DNA"/>
</dbReference>
<gene>
    <name evidence="3" type="ORF">D1013_09365</name>
</gene>
<proteinExistence type="predicted"/>
<dbReference type="InterPro" id="IPR011006">
    <property type="entry name" value="CheY-like_superfamily"/>
</dbReference>
<dbReference type="InterPro" id="IPR001789">
    <property type="entry name" value="Sig_transdc_resp-reg_receiver"/>
</dbReference>
<dbReference type="KEGG" id="emar:D1013_09365"/>
<name>A0A3G2L5K5_9FLAO</name>
<dbReference type="OrthoDB" id="958614at2"/>
<dbReference type="RefSeq" id="WP_121848573.1">
    <property type="nucleotide sequence ID" value="NZ_CP032050.1"/>
</dbReference>
<feature type="modified residue" description="4-aspartylphosphate" evidence="1">
    <location>
        <position position="60"/>
    </location>
</feature>
<reference evidence="3 4" key="1">
    <citation type="submission" date="2018-08" db="EMBL/GenBank/DDBJ databases">
        <title>The reduced genetic potential of extracellular carbohydrate catabolism in Euzebyella marina RN62, a Flavobacteriia bacterium isolated from the hadal water.</title>
        <authorList>
            <person name="Xue C."/>
        </authorList>
    </citation>
    <scope>NUCLEOTIDE SEQUENCE [LARGE SCALE GENOMIC DNA]</scope>
    <source>
        <strain evidence="3 4">RN62</strain>
    </source>
</reference>
<dbReference type="PROSITE" id="PS50110">
    <property type="entry name" value="RESPONSE_REGULATORY"/>
    <property type="match status" value="1"/>
</dbReference>
<dbReference type="InterPro" id="IPR052893">
    <property type="entry name" value="TCS_response_regulator"/>
</dbReference>
<evidence type="ECO:0000313" key="4">
    <source>
        <dbReference type="Proteomes" id="UP000276309"/>
    </source>
</evidence>
<organism evidence="3 4">
    <name type="scientific">Euzebyella marina</name>
    <dbReference type="NCBI Taxonomy" id="1761453"/>
    <lineage>
        <taxon>Bacteria</taxon>
        <taxon>Pseudomonadati</taxon>
        <taxon>Bacteroidota</taxon>
        <taxon>Flavobacteriia</taxon>
        <taxon>Flavobacteriales</taxon>
        <taxon>Flavobacteriaceae</taxon>
        <taxon>Euzebyella</taxon>
    </lineage>
</organism>
<dbReference type="PANTHER" id="PTHR44520:SF2">
    <property type="entry name" value="RESPONSE REGULATOR RCP1"/>
    <property type="match status" value="1"/>
</dbReference>
<accession>A0A3G2L5K5</accession>
<dbReference type="PANTHER" id="PTHR44520">
    <property type="entry name" value="RESPONSE REGULATOR RCP1-RELATED"/>
    <property type="match status" value="1"/>
</dbReference>
<evidence type="ECO:0000256" key="1">
    <source>
        <dbReference type="PROSITE-ProRule" id="PRU00169"/>
    </source>
</evidence>